<dbReference type="EMBL" id="JAAOAV010000029">
    <property type="protein sequence ID" value="KAF5610105.1"/>
    <property type="molecule type" value="Genomic_DNA"/>
</dbReference>
<gene>
    <name evidence="2" type="ORF">FSUBG_3337</name>
</gene>
<reference evidence="2 3" key="1">
    <citation type="submission" date="2020-05" db="EMBL/GenBank/DDBJ databases">
        <title>Identification and distribution of gene clusters putatively required for synthesis of sphingolipid metabolism inhibitors in phylogenetically diverse species of the filamentous fungus Fusarium.</title>
        <authorList>
            <person name="Kim H.-S."/>
            <person name="Busman M."/>
            <person name="Brown D.W."/>
            <person name="Divon H."/>
            <person name="Uhlig S."/>
            <person name="Proctor R.H."/>
        </authorList>
    </citation>
    <scope>NUCLEOTIDE SEQUENCE [LARGE SCALE GENOMIC DNA]</scope>
    <source>
        <strain evidence="2 3">NRRL 66333</strain>
    </source>
</reference>
<organism evidence="2 3">
    <name type="scientific">Gibberella subglutinans</name>
    <name type="common">Fusarium subglutinans</name>
    <dbReference type="NCBI Taxonomy" id="42677"/>
    <lineage>
        <taxon>Eukaryota</taxon>
        <taxon>Fungi</taxon>
        <taxon>Dikarya</taxon>
        <taxon>Ascomycota</taxon>
        <taxon>Pezizomycotina</taxon>
        <taxon>Sordariomycetes</taxon>
        <taxon>Hypocreomycetidae</taxon>
        <taxon>Hypocreales</taxon>
        <taxon>Nectriaceae</taxon>
        <taxon>Fusarium</taxon>
        <taxon>Fusarium fujikuroi species complex</taxon>
    </lineage>
</organism>
<feature type="compositionally biased region" description="Basic and acidic residues" evidence="1">
    <location>
        <begin position="143"/>
        <end position="166"/>
    </location>
</feature>
<comment type="caution">
    <text evidence="2">The sequence shown here is derived from an EMBL/GenBank/DDBJ whole genome shotgun (WGS) entry which is preliminary data.</text>
</comment>
<dbReference type="RefSeq" id="XP_036540989.1">
    <property type="nucleotide sequence ID" value="XM_036681207.1"/>
</dbReference>
<evidence type="ECO:0000313" key="3">
    <source>
        <dbReference type="Proteomes" id="UP000547976"/>
    </source>
</evidence>
<feature type="compositionally biased region" description="Basic and acidic residues" evidence="1">
    <location>
        <begin position="177"/>
        <end position="195"/>
    </location>
</feature>
<feature type="region of interest" description="Disordered" evidence="1">
    <location>
        <begin position="391"/>
        <end position="420"/>
    </location>
</feature>
<evidence type="ECO:0000256" key="1">
    <source>
        <dbReference type="SAM" id="MobiDB-lite"/>
    </source>
</evidence>
<feature type="region of interest" description="Disordered" evidence="1">
    <location>
        <begin position="90"/>
        <end position="198"/>
    </location>
</feature>
<feature type="compositionally biased region" description="Basic and acidic residues" evidence="1">
    <location>
        <begin position="90"/>
        <end position="109"/>
    </location>
</feature>
<sequence>MAAEKPSKQAGEILSKEVNGRRFTFRFRDSDGSLRLTDERWLDEDGNSIEWWEKKSLLRDWIYGRMSPEEFDTHFPYYSGSPKEWYRIEKETHAMPQQEKEPSEPKESDETCTQRYAERYGDGSGLPLRPGMGPPMTDEEFQESEKEMSLIRDRVPGHMSAEEFDARFPTYTGPKYEFSREKEDASDVRSSHSDESYDEWGPEAYFQVMDSTDIMLRHEYYACLYEDDGDIPRQPSIGPSKAEGGLEEEPMKEDDKEKPRYAQHYGDGSGLPLRPGMGPPMTKEEQEESWKEWQAESKRLWNMTDEEFYAQYPEYKATKDHRFAEGEAEEWSGLPLRPGMGPPPNVEEDEESLKKLRAEYDEIMNMSEEEFNAEFPEYKALKDEELLEGNDDEQPRYAHRFGDGSGLPLRPGMGPPKTKEEFEEEYKKIEAEEDKIFNMSEEEFNAKFPEYKDMPKYSCTDHESWRIMEECDKAEGRNHFEGKE</sequence>
<feature type="region of interest" description="Disordered" evidence="1">
    <location>
        <begin position="228"/>
        <end position="294"/>
    </location>
</feature>
<protein>
    <submittedName>
        <fullName evidence="2">Uncharacterized protein</fullName>
    </submittedName>
</protein>
<dbReference type="AlphaFoldDB" id="A0A8H5Q5S2"/>
<feature type="compositionally biased region" description="Basic and acidic residues" evidence="1">
    <location>
        <begin position="282"/>
        <end position="294"/>
    </location>
</feature>
<name>A0A8H5Q5S2_GIBSU</name>
<dbReference type="Proteomes" id="UP000547976">
    <property type="component" value="Unassembled WGS sequence"/>
</dbReference>
<feature type="region of interest" description="Disordered" evidence="1">
    <location>
        <begin position="324"/>
        <end position="351"/>
    </location>
</feature>
<evidence type="ECO:0000313" key="2">
    <source>
        <dbReference type="EMBL" id="KAF5610105.1"/>
    </source>
</evidence>
<accession>A0A8H5Q5S2</accession>
<feature type="compositionally biased region" description="Basic and acidic residues" evidence="1">
    <location>
        <begin position="393"/>
        <end position="402"/>
    </location>
</feature>
<dbReference type="GeneID" id="59315925"/>
<proteinExistence type="predicted"/>
<keyword evidence="3" id="KW-1185">Reference proteome</keyword>
<feature type="compositionally biased region" description="Low complexity" evidence="1">
    <location>
        <begin position="125"/>
        <end position="136"/>
    </location>
</feature>
<feature type="compositionally biased region" description="Low complexity" evidence="1">
    <location>
        <begin position="270"/>
        <end position="281"/>
    </location>
</feature>
<dbReference type="OrthoDB" id="5090716at2759"/>